<protein>
    <recommendedName>
        <fullName evidence="3">DUF2946 domain-containing protein</fullName>
    </recommendedName>
</protein>
<dbReference type="Proteomes" id="UP001207930">
    <property type="component" value="Unassembled WGS sequence"/>
</dbReference>
<reference evidence="1 2" key="1">
    <citation type="submission" date="2022-10" db="EMBL/GenBank/DDBJ databases">
        <title>Luteolibacter flavescens strain MCCC 1K03193, whole genome shotgun sequencing project.</title>
        <authorList>
            <person name="Zhao G."/>
            <person name="Shen L."/>
        </authorList>
    </citation>
    <scope>NUCLEOTIDE SEQUENCE [LARGE SCALE GENOMIC DNA]</scope>
    <source>
        <strain evidence="1 2">MCCC 1K03193</strain>
    </source>
</reference>
<comment type="caution">
    <text evidence="1">The sequence shown here is derived from an EMBL/GenBank/DDBJ whole genome shotgun (WGS) entry which is preliminary data.</text>
</comment>
<organism evidence="1 2">
    <name type="scientific">Luteolibacter flavescens</name>
    <dbReference type="NCBI Taxonomy" id="1859460"/>
    <lineage>
        <taxon>Bacteria</taxon>
        <taxon>Pseudomonadati</taxon>
        <taxon>Verrucomicrobiota</taxon>
        <taxon>Verrucomicrobiia</taxon>
        <taxon>Verrucomicrobiales</taxon>
        <taxon>Verrucomicrobiaceae</taxon>
        <taxon>Luteolibacter</taxon>
    </lineage>
</organism>
<evidence type="ECO:0000313" key="1">
    <source>
        <dbReference type="EMBL" id="MCW1886116.1"/>
    </source>
</evidence>
<accession>A0ABT3FSA6</accession>
<gene>
    <name evidence="1" type="ORF">OKA04_15360</name>
</gene>
<dbReference type="EMBL" id="JAPDDS010000008">
    <property type="protein sequence ID" value="MCW1886116.1"/>
    <property type="molecule type" value="Genomic_DNA"/>
</dbReference>
<name>A0ABT3FSA6_9BACT</name>
<evidence type="ECO:0008006" key="3">
    <source>
        <dbReference type="Google" id="ProtNLM"/>
    </source>
</evidence>
<sequence length="143" mass="15231">MSEGRTTRADVKRLVHMIVALLGCLHLCGGHWGVMQAVAWTSMLADYSAQDGFVVGAKKTFDGEHPCCMCKAIQEGKKKESGAHDKQLPAPNPGLMLKECVLSPALVISPPAPRDCVVLPAPDLDARGPRLGLRPAVPPPRCA</sequence>
<dbReference type="PROSITE" id="PS51257">
    <property type="entry name" value="PROKAR_LIPOPROTEIN"/>
    <property type="match status" value="1"/>
</dbReference>
<keyword evidence="2" id="KW-1185">Reference proteome</keyword>
<proteinExistence type="predicted"/>
<dbReference type="RefSeq" id="WP_264502070.1">
    <property type="nucleotide sequence ID" value="NZ_JAPDDS010000008.1"/>
</dbReference>
<evidence type="ECO:0000313" key="2">
    <source>
        <dbReference type="Proteomes" id="UP001207930"/>
    </source>
</evidence>